<dbReference type="InterPro" id="IPR011598">
    <property type="entry name" value="bHLH_dom"/>
</dbReference>
<dbReference type="Pfam" id="PF00010">
    <property type="entry name" value="HLH"/>
    <property type="match status" value="1"/>
</dbReference>
<dbReference type="InterPro" id="IPR036638">
    <property type="entry name" value="HLH_DNA-bd_sf"/>
</dbReference>
<proteinExistence type="predicted"/>
<dbReference type="EMBL" id="JAULSX010000006">
    <property type="protein sequence ID" value="KAK3489055.1"/>
    <property type="molecule type" value="Genomic_DNA"/>
</dbReference>
<evidence type="ECO:0000313" key="4">
    <source>
        <dbReference type="EMBL" id="KAK3489055.1"/>
    </source>
</evidence>
<feature type="coiled-coil region" evidence="1">
    <location>
        <begin position="319"/>
        <end position="346"/>
    </location>
</feature>
<evidence type="ECO:0000256" key="1">
    <source>
        <dbReference type="SAM" id="Coils"/>
    </source>
</evidence>
<dbReference type="CDD" id="cd11399">
    <property type="entry name" value="bHLHzip_scHMS1_like"/>
    <property type="match status" value="1"/>
</dbReference>
<evidence type="ECO:0000256" key="2">
    <source>
        <dbReference type="SAM" id="MobiDB-lite"/>
    </source>
</evidence>
<dbReference type="PANTHER" id="PTHR47336:SF2">
    <property type="entry name" value="TRANSCRIPTION FACTOR HMS1-RELATED"/>
    <property type="match status" value="1"/>
</dbReference>
<organism evidence="4 5">
    <name type="scientific">Neurospora hispaniola</name>
    <dbReference type="NCBI Taxonomy" id="588809"/>
    <lineage>
        <taxon>Eukaryota</taxon>
        <taxon>Fungi</taxon>
        <taxon>Dikarya</taxon>
        <taxon>Ascomycota</taxon>
        <taxon>Pezizomycotina</taxon>
        <taxon>Sordariomycetes</taxon>
        <taxon>Sordariomycetidae</taxon>
        <taxon>Sordariales</taxon>
        <taxon>Sordariaceae</taxon>
        <taxon>Neurospora</taxon>
    </lineage>
</organism>
<dbReference type="GO" id="GO:0046983">
    <property type="term" value="F:protein dimerization activity"/>
    <property type="evidence" value="ECO:0007669"/>
    <property type="project" value="InterPro"/>
</dbReference>
<keyword evidence="1" id="KW-0175">Coiled coil</keyword>
<dbReference type="AlphaFoldDB" id="A0AAJ0I3W6"/>
<keyword evidence="5" id="KW-1185">Reference proteome</keyword>
<evidence type="ECO:0000313" key="5">
    <source>
        <dbReference type="Proteomes" id="UP001285908"/>
    </source>
</evidence>
<accession>A0AAJ0I3W6</accession>
<dbReference type="SMART" id="SM00353">
    <property type="entry name" value="HLH"/>
    <property type="match status" value="1"/>
</dbReference>
<dbReference type="InterPro" id="IPR052099">
    <property type="entry name" value="Regulatory_TF_Diverse"/>
</dbReference>
<protein>
    <recommendedName>
        <fullName evidence="3">BHLH domain-containing protein</fullName>
    </recommendedName>
</protein>
<sequence>MDIRTTTMDQPMAFTSYTTVPYSTGQLQTCPESLTDFSPVALYEDFNSTDFNSDSAGSPVSPISPVPSATSFGLFSPYGDDLFRWGKFEREHFEHSPESEDCFKSEPYDGSLISTLPPRPLTASPSINPVELSLEVPTTTQDLNFNFEGTNTNSPLFQSQVMGVTPPSQRSTPAAVIEPQPQQQQPIELAEDVKRYPSRNNLKRKSSCSSSSDEEECRPAKRVSLSPPPNSSHSPPTKKEKSTSPPSMTAPKKTAHNMIEKRYRTNLNDKIAALRDSVPSLRIAAMRMESGNYDDEYEGEEGDLSGLIPAPKLNKATILSKATEYISQLERRNHGLETENSALRGRMEGLEMLLISRGGGPSGTFVWNHQEWSR</sequence>
<feature type="region of interest" description="Disordered" evidence="2">
    <location>
        <begin position="149"/>
        <end position="255"/>
    </location>
</feature>
<dbReference type="Gene3D" id="4.10.280.10">
    <property type="entry name" value="Helix-loop-helix DNA-binding domain"/>
    <property type="match status" value="1"/>
</dbReference>
<dbReference type="Proteomes" id="UP001285908">
    <property type="component" value="Unassembled WGS sequence"/>
</dbReference>
<dbReference type="RefSeq" id="XP_062690762.1">
    <property type="nucleotide sequence ID" value="XM_062839099.1"/>
</dbReference>
<dbReference type="PANTHER" id="PTHR47336">
    <property type="entry name" value="TRANSCRIPTION FACTOR HMS1-RELATED"/>
    <property type="match status" value="1"/>
</dbReference>
<evidence type="ECO:0000259" key="3">
    <source>
        <dbReference type="PROSITE" id="PS50888"/>
    </source>
</evidence>
<feature type="domain" description="BHLH" evidence="3">
    <location>
        <begin position="251"/>
        <end position="329"/>
    </location>
</feature>
<comment type="caution">
    <text evidence="4">The sequence shown here is derived from an EMBL/GenBank/DDBJ whole genome shotgun (WGS) entry which is preliminary data.</text>
</comment>
<gene>
    <name evidence="4" type="ORF">B0T23DRAFT_406321</name>
</gene>
<dbReference type="PROSITE" id="PS50888">
    <property type="entry name" value="BHLH"/>
    <property type="match status" value="1"/>
</dbReference>
<dbReference type="GeneID" id="87876721"/>
<reference evidence="4 5" key="1">
    <citation type="journal article" date="2023" name="Mol. Phylogenet. Evol.">
        <title>Genome-scale phylogeny and comparative genomics of the fungal order Sordariales.</title>
        <authorList>
            <person name="Hensen N."/>
            <person name="Bonometti L."/>
            <person name="Westerberg I."/>
            <person name="Brannstrom I.O."/>
            <person name="Guillou S."/>
            <person name="Cros-Aarteil S."/>
            <person name="Calhoun S."/>
            <person name="Haridas S."/>
            <person name="Kuo A."/>
            <person name="Mondo S."/>
            <person name="Pangilinan J."/>
            <person name="Riley R."/>
            <person name="LaButti K."/>
            <person name="Andreopoulos B."/>
            <person name="Lipzen A."/>
            <person name="Chen C."/>
            <person name="Yan M."/>
            <person name="Daum C."/>
            <person name="Ng V."/>
            <person name="Clum A."/>
            <person name="Steindorff A."/>
            <person name="Ohm R.A."/>
            <person name="Martin F."/>
            <person name="Silar P."/>
            <person name="Natvig D.O."/>
            <person name="Lalanne C."/>
            <person name="Gautier V."/>
            <person name="Ament-Velasquez S.L."/>
            <person name="Kruys A."/>
            <person name="Hutchinson M.I."/>
            <person name="Powell A.J."/>
            <person name="Barry K."/>
            <person name="Miller A.N."/>
            <person name="Grigoriev I.V."/>
            <person name="Debuchy R."/>
            <person name="Gladieux P."/>
            <person name="Hiltunen Thoren M."/>
            <person name="Johannesson H."/>
        </authorList>
    </citation>
    <scope>NUCLEOTIDE SEQUENCE [LARGE SCALE GENOMIC DNA]</scope>
    <source>
        <strain evidence="4 5">FGSC 10403</strain>
    </source>
</reference>
<name>A0AAJ0I3W6_9PEZI</name>
<feature type="compositionally biased region" description="Polar residues" evidence="2">
    <location>
        <begin position="149"/>
        <end position="172"/>
    </location>
</feature>
<dbReference type="SUPFAM" id="SSF47459">
    <property type="entry name" value="HLH, helix-loop-helix DNA-binding domain"/>
    <property type="match status" value="1"/>
</dbReference>